<sequence length="159" mass="16750">MAEVESTPETPQEPAASLVEAPEVESVPEVDSTPQAGTESVSEPSLDDLRAEVEQTATALRTSEDLRQQLNSQLDDAEARVKAAELALERVQVAHKHGLPAELVGFLRGETAEALEAEAATLAKHMGAGRSSLGTGGLDPNDSVSVGVVGRILRAQREF</sequence>
<proteinExistence type="predicted"/>
<evidence type="ECO:0008006" key="4">
    <source>
        <dbReference type="Google" id="ProtNLM"/>
    </source>
</evidence>
<reference evidence="3" key="1">
    <citation type="journal article" date="2019" name="Int. J. Syst. Evol. Microbiol.">
        <title>The Global Catalogue of Microorganisms (GCM) 10K type strain sequencing project: providing services to taxonomists for standard genome sequencing and annotation.</title>
        <authorList>
            <consortium name="The Broad Institute Genomics Platform"/>
            <consortium name="The Broad Institute Genome Sequencing Center for Infectious Disease"/>
            <person name="Wu L."/>
            <person name="Ma J."/>
        </authorList>
    </citation>
    <scope>NUCLEOTIDE SEQUENCE [LARGE SCALE GENOMIC DNA]</scope>
    <source>
        <strain evidence="3">KCTC 5701</strain>
    </source>
</reference>
<evidence type="ECO:0000256" key="1">
    <source>
        <dbReference type="SAM" id="MobiDB-lite"/>
    </source>
</evidence>
<name>A0ABW0W7Z9_STRNO</name>
<feature type="region of interest" description="Disordered" evidence="1">
    <location>
        <begin position="1"/>
        <end position="49"/>
    </location>
</feature>
<dbReference type="RefSeq" id="WP_344352072.1">
    <property type="nucleotide sequence ID" value="NZ_BAAASM010000054.1"/>
</dbReference>
<accession>A0ABW0W7Z9</accession>
<keyword evidence="3" id="KW-1185">Reference proteome</keyword>
<dbReference type="Proteomes" id="UP001596065">
    <property type="component" value="Unassembled WGS sequence"/>
</dbReference>
<feature type="compositionally biased region" description="Polar residues" evidence="1">
    <location>
        <begin position="33"/>
        <end position="43"/>
    </location>
</feature>
<dbReference type="EMBL" id="JBHSOE010000002">
    <property type="protein sequence ID" value="MFC5654321.1"/>
    <property type="molecule type" value="Genomic_DNA"/>
</dbReference>
<protein>
    <recommendedName>
        <fullName evidence="4">Scaffolding protein</fullName>
    </recommendedName>
</protein>
<evidence type="ECO:0000313" key="2">
    <source>
        <dbReference type="EMBL" id="MFC5654321.1"/>
    </source>
</evidence>
<evidence type="ECO:0000313" key="3">
    <source>
        <dbReference type="Proteomes" id="UP001596065"/>
    </source>
</evidence>
<gene>
    <name evidence="2" type="ORF">ACFP3J_02285</name>
</gene>
<organism evidence="2 3">
    <name type="scientific">Streptomyces nogalater</name>
    <dbReference type="NCBI Taxonomy" id="38314"/>
    <lineage>
        <taxon>Bacteria</taxon>
        <taxon>Bacillati</taxon>
        <taxon>Actinomycetota</taxon>
        <taxon>Actinomycetes</taxon>
        <taxon>Kitasatosporales</taxon>
        <taxon>Streptomycetaceae</taxon>
        <taxon>Streptomyces</taxon>
    </lineage>
</organism>
<comment type="caution">
    <text evidence="2">The sequence shown here is derived from an EMBL/GenBank/DDBJ whole genome shotgun (WGS) entry which is preliminary data.</text>
</comment>